<keyword evidence="2 4" id="KW-0238">DNA-binding</keyword>
<dbReference type="PANTHER" id="PTHR11829:SF343">
    <property type="entry name" value="FORK-HEAD DOMAIN-CONTAINING PROTEIN"/>
    <property type="match status" value="1"/>
</dbReference>
<dbReference type="CDD" id="cd00059">
    <property type="entry name" value="FH_FOX"/>
    <property type="match status" value="1"/>
</dbReference>
<feature type="region of interest" description="Disordered" evidence="5">
    <location>
        <begin position="184"/>
        <end position="216"/>
    </location>
</feature>
<dbReference type="InParanoid" id="A0A3N4L3D4"/>
<dbReference type="SMART" id="SM00339">
    <property type="entry name" value="FH"/>
    <property type="match status" value="1"/>
</dbReference>
<keyword evidence="3 4" id="KW-0539">Nucleus</keyword>
<dbReference type="InterPro" id="IPR050211">
    <property type="entry name" value="FOX_domain-containing"/>
</dbReference>
<evidence type="ECO:0000256" key="5">
    <source>
        <dbReference type="SAM" id="MobiDB-lite"/>
    </source>
</evidence>
<dbReference type="GO" id="GO:0001228">
    <property type="term" value="F:DNA-binding transcription activator activity, RNA polymerase II-specific"/>
    <property type="evidence" value="ECO:0007669"/>
    <property type="project" value="UniProtKB-ARBA"/>
</dbReference>
<proteinExistence type="predicted"/>
<comment type="subcellular location">
    <subcellularLocation>
        <location evidence="1 4">Nucleus</location>
    </subcellularLocation>
</comment>
<dbReference type="PANTHER" id="PTHR11829">
    <property type="entry name" value="FORKHEAD BOX PROTEIN"/>
    <property type="match status" value="1"/>
</dbReference>
<feature type="compositionally biased region" description="Low complexity" evidence="5">
    <location>
        <begin position="327"/>
        <end position="338"/>
    </location>
</feature>
<organism evidence="7 8">
    <name type="scientific">Morchella conica CCBAS932</name>
    <dbReference type="NCBI Taxonomy" id="1392247"/>
    <lineage>
        <taxon>Eukaryota</taxon>
        <taxon>Fungi</taxon>
        <taxon>Dikarya</taxon>
        <taxon>Ascomycota</taxon>
        <taxon>Pezizomycotina</taxon>
        <taxon>Pezizomycetes</taxon>
        <taxon>Pezizales</taxon>
        <taxon>Morchellaceae</taxon>
        <taxon>Morchella</taxon>
    </lineage>
</organism>
<dbReference type="InterPro" id="IPR036390">
    <property type="entry name" value="WH_DNA-bd_sf"/>
</dbReference>
<dbReference type="InterPro" id="IPR001766">
    <property type="entry name" value="Fork_head_dom"/>
</dbReference>
<dbReference type="EMBL" id="ML119110">
    <property type="protein sequence ID" value="RPB16042.1"/>
    <property type="molecule type" value="Genomic_DNA"/>
</dbReference>
<feature type="region of interest" description="Disordered" evidence="5">
    <location>
        <begin position="622"/>
        <end position="666"/>
    </location>
</feature>
<feature type="region of interest" description="Disordered" evidence="5">
    <location>
        <begin position="821"/>
        <end position="841"/>
    </location>
</feature>
<feature type="region of interest" description="Disordered" evidence="5">
    <location>
        <begin position="472"/>
        <end position="491"/>
    </location>
</feature>
<feature type="region of interest" description="Disordered" evidence="5">
    <location>
        <begin position="315"/>
        <end position="380"/>
    </location>
</feature>
<evidence type="ECO:0000256" key="1">
    <source>
        <dbReference type="ARBA" id="ARBA00004123"/>
    </source>
</evidence>
<dbReference type="GO" id="GO:0000978">
    <property type="term" value="F:RNA polymerase II cis-regulatory region sequence-specific DNA binding"/>
    <property type="evidence" value="ECO:0007669"/>
    <property type="project" value="UniProtKB-ARBA"/>
</dbReference>
<evidence type="ECO:0000259" key="6">
    <source>
        <dbReference type="PROSITE" id="PS50039"/>
    </source>
</evidence>
<gene>
    <name evidence="7" type="ORF">P167DRAFT_562475</name>
</gene>
<dbReference type="InterPro" id="IPR030456">
    <property type="entry name" value="TF_fork_head_CS_2"/>
</dbReference>
<protein>
    <recommendedName>
        <fullName evidence="6">Fork-head domain-containing protein</fullName>
    </recommendedName>
</protein>
<dbReference type="PROSITE" id="PS00658">
    <property type="entry name" value="FORK_HEAD_2"/>
    <property type="match status" value="1"/>
</dbReference>
<dbReference type="STRING" id="1392247.A0A3N4L3D4"/>
<accession>A0A3N4L3D4</accession>
<dbReference type="InterPro" id="IPR036388">
    <property type="entry name" value="WH-like_DNA-bd_sf"/>
</dbReference>
<name>A0A3N4L3D4_9PEZI</name>
<dbReference type="Pfam" id="PF00250">
    <property type="entry name" value="Forkhead"/>
    <property type="match status" value="1"/>
</dbReference>
<dbReference type="FunFam" id="1.10.10.10:FF:000260">
    <property type="entry name" value="Forkhead transcription factor (Sep1)"/>
    <property type="match status" value="1"/>
</dbReference>
<dbReference type="GO" id="GO:0005634">
    <property type="term" value="C:nucleus"/>
    <property type="evidence" value="ECO:0007669"/>
    <property type="project" value="UniProtKB-SubCell"/>
</dbReference>
<keyword evidence="8" id="KW-1185">Reference proteome</keyword>
<evidence type="ECO:0000256" key="4">
    <source>
        <dbReference type="PROSITE-ProRule" id="PRU00089"/>
    </source>
</evidence>
<reference evidence="7 8" key="1">
    <citation type="journal article" date="2018" name="Nat. Ecol. Evol.">
        <title>Pezizomycetes genomes reveal the molecular basis of ectomycorrhizal truffle lifestyle.</title>
        <authorList>
            <person name="Murat C."/>
            <person name="Payen T."/>
            <person name="Noel B."/>
            <person name="Kuo A."/>
            <person name="Morin E."/>
            <person name="Chen J."/>
            <person name="Kohler A."/>
            <person name="Krizsan K."/>
            <person name="Balestrini R."/>
            <person name="Da Silva C."/>
            <person name="Montanini B."/>
            <person name="Hainaut M."/>
            <person name="Levati E."/>
            <person name="Barry K.W."/>
            <person name="Belfiori B."/>
            <person name="Cichocki N."/>
            <person name="Clum A."/>
            <person name="Dockter R.B."/>
            <person name="Fauchery L."/>
            <person name="Guy J."/>
            <person name="Iotti M."/>
            <person name="Le Tacon F."/>
            <person name="Lindquist E.A."/>
            <person name="Lipzen A."/>
            <person name="Malagnac F."/>
            <person name="Mello A."/>
            <person name="Molinier V."/>
            <person name="Miyauchi S."/>
            <person name="Poulain J."/>
            <person name="Riccioni C."/>
            <person name="Rubini A."/>
            <person name="Sitrit Y."/>
            <person name="Splivallo R."/>
            <person name="Traeger S."/>
            <person name="Wang M."/>
            <person name="Zifcakova L."/>
            <person name="Wipf D."/>
            <person name="Zambonelli A."/>
            <person name="Paolocci F."/>
            <person name="Nowrousian M."/>
            <person name="Ottonello S."/>
            <person name="Baldrian P."/>
            <person name="Spatafora J.W."/>
            <person name="Henrissat B."/>
            <person name="Nagy L.G."/>
            <person name="Aury J.M."/>
            <person name="Wincker P."/>
            <person name="Grigoriev I.V."/>
            <person name="Bonfante P."/>
            <person name="Martin F.M."/>
        </authorList>
    </citation>
    <scope>NUCLEOTIDE SEQUENCE [LARGE SCALE GENOMIC DNA]</scope>
    <source>
        <strain evidence="7 8">CCBAS932</strain>
    </source>
</reference>
<dbReference type="Proteomes" id="UP000277580">
    <property type="component" value="Unassembled WGS sequence"/>
</dbReference>
<dbReference type="PROSITE" id="PS50039">
    <property type="entry name" value="FORK_HEAD_3"/>
    <property type="match status" value="1"/>
</dbReference>
<dbReference type="OrthoDB" id="5954824at2759"/>
<evidence type="ECO:0000256" key="2">
    <source>
        <dbReference type="ARBA" id="ARBA00023125"/>
    </source>
</evidence>
<feature type="DNA-binding region" description="Fork-head" evidence="4">
    <location>
        <begin position="386"/>
        <end position="481"/>
    </location>
</feature>
<dbReference type="InterPro" id="IPR018122">
    <property type="entry name" value="TF_fork_head_CS_1"/>
</dbReference>
<evidence type="ECO:0000256" key="3">
    <source>
        <dbReference type="ARBA" id="ARBA00023242"/>
    </source>
</evidence>
<dbReference type="AlphaFoldDB" id="A0A3N4L3D4"/>
<feature type="domain" description="Fork-head" evidence="6">
    <location>
        <begin position="386"/>
        <end position="481"/>
    </location>
</feature>
<dbReference type="Gene3D" id="1.10.10.10">
    <property type="entry name" value="Winged helix-like DNA-binding domain superfamily/Winged helix DNA-binding domain"/>
    <property type="match status" value="1"/>
</dbReference>
<feature type="compositionally biased region" description="Basic and acidic residues" evidence="5">
    <location>
        <begin position="631"/>
        <end position="660"/>
    </location>
</feature>
<evidence type="ECO:0000313" key="8">
    <source>
        <dbReference type="Proteomes" id="UP000277580"/>
    </source>
</evidence>
<dbReference type="SUPFAM" id="SSF46785">
    <property type="entry name" value="Winged helix' DNA-binding domain"/>
    <property type="match status" value="1"/>
</dbReference>
<sequence>MSKAKHHLSHLRSPSYPMECLYIRYLIDGWVWGRPSKGSDIELVNERTTHTLEIKRSMEGVISDVRMSSRSQNVLKILENKPLLSPHFRFAHSATSPPSRTCLLGACTIWFVLLTCTIHIPPPSFTVSLYPSVVIMNSTRPRPVKIYRDALGPSSTPGYTSLSKTCIPAIPLFSASAASSRHTPLQRTHHGRGNPQTIMFRPPIVGPSTSPSKKKTISRTIYNNTLYPSRIPLPNRVFKNSFERISMPPPQAEDFTTDSPMKKPPISVFNTSSAPMAATQQQRRPQSALFTSFQASSTKVMAGKENMIPDVRSSEEPTIVGGKQVVSSSSTASSSQRSGAPRRVLMEAAPIKEKKPLKERTPVNNASPEKESLSWEPPEIVDDGKKPPYSYATLIGMAILRAPSRRLTLAQIYKWIADTFLYYRTSNNGWQNSIRHNLSLNKAFVKQERPKDDPGKGNYWIVGKGFENQFMKNKSSRKSASGSHSKKLSTSKAMMLDEMESAAEAEDIEIHVDRSEQIDSTDTIEENIGKDSVDELLALSSDATRSASPEPRAMPDEDDDIFRPSSPQATIAANSSPPANICSSPPMTRSQMHLPRDATPPSVFQTRKRKMCAMNDSGYLSSLESSVVRPNSEEDRPRIKRGRAEEDIARIRHSSHESPIRRSAKTGYHNFLNSSPLRGCGDNPMLPPLTPATVLRAQKPPMSVSPITNLRLHRERVKRMLTSPARDITCLEDNHWSNAYQSLGDYNYNMHHDENAEITEIISRACYGSPDKRAAKRREARESFGGELRPAELLGEGFLEPLDIFGIDVYGVMRSGFEQFKNDGFGSPGRPGLDRSQTTDF</sequence>
<dbReference type="PRINTS" id="PR00053">
    <property type="entry name" value="FORKHEAD"/>
</dbReference>
<dbReference type="PROSITE" id="PS00657">
    <property type="entry name" value="FORK_HEAD_1"/>
    <property type="match status" value="1"/>
</dbReference>
<evidence type="ECO:0000313" key="7">
    <source>
        <dbReference type="EMBL" id="RPB16042.1"/>
    </source>
</evidence>
<feature type="compositionally biased region" description="Basic and acidic residues" evidence="5">
    <location>
        <begin position="350"/>
        <end position="361"/>
    </location>
</feature>